<evidence type="ECO:0000256" key="7">
    <source>
        <dbReference type="ARBA" id="ARBA00022884"/>
    </source>
</evidence>
<dbReference type="Gene3D" id="1.20.1280.50">
    <property type="match status" value="1"/>
</dbReference>
<comment type="subcellular location">
    <subcellularLocation>
        <location evidence="12">Endoplasmic reticulum membrane</location>
        <topology evidence="12">Peripheral membrane protein</topology>
    </subcellularLocation>
</comment>
<feature type="repeat" description="WD" evidence="11">
    <location>
        <begin position="207"/>
        <end position="246"/>
    </location>
</feature>
<dbReference type="InterPro" id="IPR020472">
    <property type="entry name" value="WD40_PAC1"/>
</dbReference>
<gene>
    <name evidence="12" type="primary">SHE3</name>
    <name evidence="14" type="ORF">DEBURN_LOCUS138</name>
</gene>
<evidence type="ECO:0000256" key="3">
    <source>
        <dbReference type="ARBA" id="ARBA00022448"/>
    </source>
</evidence>
<dbReference type="CDD" id="cd00200">
    <property type="entry name" value="WD40"/>
    <property type="match status" value="1"/>
</dbReference>
<dbReference type="Pfam" id="PF17078">
    <property type="entry name" value="SHE3"/>
    <property type="match status" value="1"/>
</dbReference>
<evidence type="ECO:0000256" key="5">
    <source>
        <dbReference type="ARBA" id="ARBA00022737"/>
    </source>
</evidence>
<dbReference type="FunFam" id="2.130.10.10:FF:001203">
    <property type="entry name" value="F-box/WD repeat-containing protein 1A"/>
    <property type="match status" value="1"/>
</dbReference>
<evidence type="ECO:0000256" key="4">
    <source>
        <dbReference type="ARBA" id="ARBA00022574"/>
    </source>
</evidence>
<proteinExistence type="inferred from homology"/>
<dbReference type="EMBL" id="CAJVPK010000004">
    <property type="protein sequence ID" value="CAG8432811.1"/>
    <property type="molecule type" value="Genomic_DNA"/>
</dbReference>
<dbReference type="InterPro" id="IPR019775">
    <property type="entry name" value="WD40_repeat_CS"/>
</dbReference>
<keyword evidence="8 12" id="KW-0175">Coiled coil</keyword>
<dbReference type="GO" id="GO:0005789">
    <property type="term" value="C:endoplasmic reticulum membrane"/>
    <property type="evidence" value="ECO:0007669"/>
    <property type="project" value="UniProtKB-SubCell"/>
</dbReference>
<dbReference type="SUPFAM" id="SSF50978">
    <property type="entry name" value="WD40 repeat-like"/>
    <property type="match status" value="1"/>
</dbReference>
<dbReference type="Proteomes" id="UP000789706">
    <property type="component" value="Unassembled WGS sequence"/>
</dbReference>
<dbReference type="InterPro" id="IPR031398">
    <property type="entry name" value="She3"/>
</dbReference>
<dbReference type="PROSITE" id="PS50082">
    <property type="entry name" value="WD_REPEATS_2"/>
    <property type="match status" value="6"/>
</dbReference>
<comment type="function">
    <text evidence="10">RNA-binding protein that binds specific mRNAs including the ASH1 mRNA, coding for a repressor of the HO endonuclease. Part of the mRNA localization machinery that restricts accumulation of certain proteins to the bud and in the daughter cell. Required for the delivery of cortical endoplasmic reticulum into the emerging bud.</text>
</comment>
<dbReference type="PANTHER" id="PTHR22847">
    <property type="entry name" value="WD40 REPEAT PROTEIN"/>
    <property type="match status" value="1"/>
</dbReference>
<dbReference type="GO" id="GO:0003723">
    <property type="term" value="F:RNA binding"/>
    <property type="evidence" value="ECO:0007669"/>
    <property type="project" value="UniProtKB-KW"/>
</dbReference>
<dbReference type="Pfam" id="PF00400">
    <property type="entry name" value="WD40"/>
    <property type="match status" value="6"/>
</dbReference>
<keyword evidence="3 12" id="KW-0813">Transport</keyword>
<dbReference type="InterPro" id="IPR036047">
    <property type="entry name" value="F-box-like_dom_sf"/>
</dbReference>
<sequence>MKNPKNALLGGKSRFLKIFTKVINEDPKNRPIITHRHSIAPSNLKSQYLNTHFGPNGVEVEDEGFFTVEDLITRIDFLINLPYEIAAYILMFVDFQTLCRMARVSRAWYCISRDNELWHSMYVMSEGWKTNIPKDVLTGDVDWKNLFKNRHTLATRWKKGECEKRYLKGHLDSVYCIQFDEHKIVTGSRDKTIKFWDINTGNCFQTLYGHDLSVLCLQYNEKIMVSGSSDTTIIIWDMQNYNQSVSQIRRLSGHSAGVLDICFDGNHIVSCSKDSTIKVWDVNTGECLRTLVGHRGPVNAVQLHGNRIISASGDALIKLWDLEKGFCIRDFIGHTRGLACVQFDGKWVVSGSNDKTIKIWDVETALCIRTLEGHTDLVRTIHFDEDKIVSGSYDQTVKVWDLKTGKQLLDFKNGHTSWVFDVQFSTTKIVSELSSLTVDASELMSNGELDSGKVTALKQQVFTLRHDLAEKSALLTNVQKQLNRHQPITMQSESTTGRVIEHLQAEIDFLKKELTESKSQIHAAKVARERSERQVQEHLASHQKLRLEINSLERMLERKERQSKELEEISKDLEKKNSDMKFERDNANTKSRQSELKVSDLHRKTQEALAAKEKAEYEYTLLSKEIQTFKNRYAKDIEIVKKEFKTLREEMNSTSRALEDVVLMTSIRIEELTTERKDEINNIESIHSKLQENQEKYAAKLLNEIEIMKKGVAYSNQKTIEHTEQVAKIKAETAGKLNWLKRIERAKQEA</sequence>
<evidence type="ECO:0000256" key="8">
    <source>
        <dbReference type="ARBA" id="ARBA00023054"/>
    </source>
</evidence>
<dbReference type="InterPro" id="IPR036322">
    <property type="entry name" value="WD40_repeat_dom_sf"/>
</dbReference>
<dbReference type="AlphaFoldDB" id="A0A9N8YLR5"/>
<evidence type="ECO:0000256" key="1">
    <source>
        <dbReference type="ARBA" id="ARBA00008123"/>
    </source>
</evidence>
<accession>A0A9N8YLR5</accession>
<feature type="repeat" description="WD" evidence="11">
    <location>
        <begin position="371"/>
        <end position="410"/>
    </location>
</feature>
<name>A0A9N8YLR5_9GLOM</name>
<dbReference type="Gene3D" id="2.130.10.10">
    <property type="entry name" value="YVTN repeat-like/Quinoprotein amine dehydrogenase"/>
    <property type="match status" value="2"/>
</dbReference>
<protein>
    <recommendedName>
        <fullName evidence="2 12">SWI5-dependent HO expression protein 3</fullName>
    </recommendedName>
</protein>
<comment type="caution">
    <text evidence="14">The sequence shown here is derived from an EMBL/GenBank/DDBJ whole genome shotgun (WGS) entry which is preliminary data.</text>
</comment>
<keyword evidence="7 12" id="KW-0694">RNA-binding</keyword>
<keyword evidence="4 11" id="KW-0853">WD repeat</keyword>
<feature type="repeat" description="WD" evidence="11">
    <location>
        <begin position="331"/>
        <end position="370"/>
    </location>
</feature>
<dbReference type="PRINTS" id="PR00320">
    <property type="entry name" value="GPROTEINBRPT"/>
</dbReference>
<evidence type="ECO:0000256" key="10">
    <source>
        <dbReference type="ARBA" id="ARBA00024975"/>
    </source>
</evidence>
<keyword evidence="12" id="KW-0509">mRNA transport</keyword>
<dbReference type="GO" id="GO:0048309">
    <property type="term" value="P:endoplasmic reticulum inheritance"/>
    <property type="evidence" value="ECO:0007669"/>
    <property type="project" value="InterPro"/>
</dbReference>
<evidence type="ECO:0000256" key="9">
    <source>
        <dbReference type="ARBA" id="ARBA00023136"/>
    </source>
</evidence>
<evidence type="ECO:0000256" key="12">
    <source>
        <dbReference type="RuleBase" id="RU362142"/>
    </source>
</evidence>
<feature type="repeat" description="WD" evidence="11">
    <location>
        <begin position="167"/>
        <end position="206"/>
    </location>
</feature>
<dbReference type="PROSITE" id="PS00678">
    <property type="entry name" value="WD_REPEATS_1"/>
    <property type="match status" value="6"/>
</dbReference>
<dbReference type="SMART" id="SM00320">
    <property type="entry name" value="WD40"/>
    <property type="match status" value="6"/>
</dbReference>
<keyword evidence="6 12" id="KW-0256">Endoplasmic reticulum</keyword>
<evidence type="ECO:0000256" key="6">
    <source>
        <dbReference type="ARBA" id="ARBA00022824"/>
    </source>
</evidence>
<evidence type="ECO:0000313" key="14">
    <source>
        <dbReference type="EMBL" id="CAG8432811.1"/>
    </source>
</evidence>
<dbReference type="InterPro" id="IPR001810">
    <property type="entry name" value="F-box_dom"/>
</dbReference>
<dbReference type="GO" id="GO:0051028">
    <property type="term" value="P:mRNA transport"/>
    <property type="evidence" value="ECO:0007669"/>
    <property type="project" value="UniProtKB-UniRule"/>
</dbReference>
<dbReference type="PANTHER" id="PTHR22847:SF745">
    <property type="entry name" value="F-BOX_WD REPEAT-CONTAINING PROTEIN 7"/>
    <property type="match status" value="1"/>
</dbReference>
<dbReference type="PROSITE" id="PS50294">
    <property type="entry name" value="WD_REPEATS_REGION"/>
    <property type="match status" value="6"/>
</dbReference>
<evidence type="ECO:0000256" key="11">
    <source>
        <dbReference type="PROSITE-ProRule" id="PRU00221"/>
    </source>
</evidence>
<evidence type="ECO:0000313" key="15">
    <source>
        <dbReference type="Proteomes" id="UP000789706"/>
    </source>
</evidence>
<evidence type="ECO:0000259" key="13">
    <source>
        <dbReference type="PROSITE" id="PS50181"/>
    </source>
</evidence>
<dbReference type="InterPro" id="IPR015943">
    <property type="entry name" value="WD40/YVTN_repeat-like_dom_sf"/>
</dbReference>
<keyword evidence="9 12" id="KW-0472">Membrane</keyword>
<dbReference type="SMART" id="SM00256">
    <property type="entry name" value="FBOX"/>
    <property type="match status" value="1"/>
</dbReference>
<dbReference type="PROSITE" id="PS50181">
    <property type="entry name" value="FBOX"/>
    <property type="match status" value="1"/>
</dbReference>
<keyword evidence="15" id="KW-1185">Reference proteome</keyword>
<dbReference type="InterPro" id="IPR001680">
    <property type="entry name" value="WD40_rpt"/>
</dbReference>
<reference evidence="14" key="1">
    <citation type="submission" date="2021-06" db="EMBL/GenBank/DDBJ databases">
        <authorList>
            <person name="Kallberg Y."/>
            <person name="Tangrot J."/>
            <person name="Rosling A."/>
        </authorList>
    </citation>
    <scope>NUCLEOTIDE SEQUENCE</scope>
    <source>
        <strain evidence="14">AZ414A</strain>
    </source>
</reference>
<dbReference type="SUPFAM" id="SSF81383">
    <property type="entry name" value="F-box domain"/>
    <property type="match status" value="1"/>
</dbReference>
<feature type="coiled-coil region" evidence="12">
    <location>
        <begin position="500"/>
        <end position="586"/>
    </location>
</feature>
<feature type="coiled-coil region" evidence="12">
    <location>
        <begin position="612"/>
        <end position="689"/>
    </location>
</feature>
<evidence type="ECO:0000256" key="2">
    <source>
        <dbReference type="ARBA" id="ARBA00019884"/>
    </source>
</evidence>
<dbReference type="Pfam" id="PF12937">
    <property type="entry name" value="F-box-like"/>
    <property type="match status" value="1"/>
</dbReference>
<dbReference type="OrthoDB" id="19711at2759"/>
<feature type="domain" description="F-box" evidence="13">
    <location>
        <begin position="75"/>
        <end position="121"/>
    </location>
</feature>
<feature type="repeat" description="WD" evidence="11">
    <location>
        <begin position="291"/>
        <end position="330"/>
    </location>
</feature>
<feature type="repeat" description="WD" evidence="11">
    <location>
        <begin position="251"/>
        <end position="290"/>
    </location>
</feature>
<keyword evidence="5" id="KW-0677">Repeat</keyword>
<organism evidence="14 15">
    <name type="scientific">Diversispora eburnea</name>
    <dbReference type="NCBI Taxonomy" id="1213867"/>
    <lineage>
        <taxon>Eukaryota</taxon>
        <taxon>Fungi</taxon>
        <taxon>Fungi incertae sedis</taxon>
        <taxon>Mucoromycota</taxon>
        <taxon>Glomeromycotina</taxon>
        <taxon>Glomeromycetes</taxon>
        <taxon>Diversisporales</taxon>
        <taxon>Diversisporaceae</taxon>
        <taxon>Diversispora</taxon>
    </lineage>
</organism>
<comment type="similarity">
    <text evidence="1 12">Belongs to the SHE3 family.</text>
</comment>